<dbReference type="Proteomes" id="UP001272137">
    <property type="component" value="Unassembled WGS sequence"/>
</dbReference>
<dbReference type="Gene3D" id="3.30.2220.20">
    <property type="entry name" value="Phage tail assembly chaperone gp13-like"/>
    <property type="match status" value="1"/>
</dbReference>
<dbReference type="Pfam" id="PF06222">
    <property type="entry name" value="Phage_TAC_1"/>
    <property type="match status" value="1"/>
</dbReference>
<evidence type="ECO:0000313" key="2">
    <source>
        <dbReference type="EMBL" id="MDW9251591.1"/>
    </source>
</evidence>
<dbReference type="AlphaFoldDB" id="A0AAW9CV20"/>
<proteinExistence type="predicted"/>
<name>A0AAW9CV20_BURTH</name>
<accession>A0AAW9CV20</accession>
<evidence type="ECO:0000256" key="1">
    <source>
        <dbReference type="SAM" id="MobiDB-lite"/>
    </source>
</evidence>
<dbReference type="InterPro" id="IPR010411">
    <property type="entry name" value="TAC_Gp13-like"/>
</dbReference>
<dbReference type="InterPro" id="IPR038556">
    <property type="entry name" value="TAC_Gp13-like_sf"/>
</dbReference>
<feature type="region of interest" description="Disordered" evidence="1">
    <location>
        <begin position="201"/>
        <end position="224"/>
    </location>
</feature>
<comment type="caution">
    <text evidence="2">The sequence shown here is derived from an EMBL/GenBank/DDBJ whole genome shotgun (WGS) entry which is preliminary data.</text>
</comment>
<reference evidence="2" key="1">
    <citation type="submission" date="2018-08" db="EMBL/GenBank/DDBJ databases">
        <title>Identification of Burkholderia cepacia strains that express a Burkholderia pseudomallei-like capsular polysaccharide.</title>
        <authorList>
            <person name="Burtnick M.N."/>
            <person name="Vongsouvath M."/>
            <person name="Newton P."/>
            <person name="Wuthiekanun V."/>
            <person name="Limmathurotsakul D."/>
            <person name="Brett P.J."/>
            <person name="Chantratita N."/>
            <person name="Dance D.A."/>
        </authorList>
    </citation>
    <scope>NUCLEOTIDE SEQUENCE</scope>
    <source>
        <strain evidence="2">SBXCC001</strain>
    </source>
</reference>
<gene>
    <name evidence="2" type="ORF">C7S16_5108</name>
</gene>
<dbReference type="EMBL" id="QXCT01000001">
    <property type="protein sequence ID" value="MDW9251591.1"/>
    <property type="molecule type" value="Genomic_DNA"/>
</dbReference>
<evidence type="ECO:0000313" key="3">
    <source>
        <dbReference type="Proteomes" id="UP001272137"/>
    </source>
</evidence>
<sequence length="224" mass="24732">MEHQYQVVTNLRAAVLNPLAGWRHELMSVPEWNNEKIAVREPTVGDRMFWIEALRDIAGVTEDDDETAVREKFTRASDDAHMQANARLFVRVVFGETPDGWRRLFSDDDATAVAEAFGPVHNRIVVKALEFGKLDVDPVEDAKSLPPNPRPPLPDVARAAARQDVGRAARADVVCRAESLDRVRRGIAGCRRSWRSACGDDRGGGVSVAGRQGQGVGHDAEMVR</sequence>
<feature type="compositionally biased region" description="Gly residues" evidence="1">
    <location>
        <begin position="204"/>
        <end position="216"/>
    </location>
</feature>
<organism evidence="2 3">
    <name type="scientific">Burkholderia thailandensis</name>
    <dbReference type="NCBI Taxonomy" id="57975"/>
    <lineage>
        <taxon>Bacteria</taxon>
        <taxon>Pseudomonadati</taxon>
        <taxon>Pseudomonadota</taxon>
        <taxon>Betaproteobacteria</taxon>
        <taxon>Burkholderiales</taxon>
        <taxon>Burkholderiaceae</taxon>
        <taxon>Burkholderia</taxon>
        <taxon>pseudomallei group</taxon>
    </lineage>
</organism>
<protein>
    <submittedName>
        <fullName evidence="2">Phage tail assembly chaperone family protein</fullName>
    </submittedName>
</protein>